<organism evidence="1 2">
    <name type="scientific">Chlorogloeopsis fritschii PCC 6912</name>
    <dbReference type="NCBI Taxonomy" id="211165"/>
    <lineage>
        <taxon>Bacteria</taxon>
        <taxon>Bacillati</taxon>
        <taxon>Cyanobacteriota</taxon>
        <taxon>Cyanophyceae</taxon>
        <taxon>Nostocales</taxon>
        <taxon>Chlorogloeopsidaceae</taxon>
        <taxon>Chlorogloeopsis</taxon>
    </lineage>
</organism>
<proteinExistence type="predicted"/>
<dbReference type="EMBL" id="RSCJ01000005">
    <property type="protein sequence ID" value="RUR84192.1"/>
    <property type="molecule type" value="Genomic_DNA"/>
</dbReference>
<protein>
    <submittedName>
        <fullName evidence="1">Uncharacterized protein</fullName>
    </submittedName>
</protein>
<evidence type="ECO:0000313" key="1">
    <source>
        <dbReference type="EMBL" id="RUR84192.1"/>
    </source>
</evidence>
<gene>
    <name evidence="1" type="ORF">PCC6912_17860</name>
</gene>
<dbReference type="Proteomes" id="UP000268857">
    <property type="component" value="Unassembled WGS sequence"/>
</dbReference>
<reference evidence="1 2" key="1">
    <citation type="journal article" date="2019" name="Genome Biol. Evol.">
        <title>Day and night: Metabolic profiles and evolutionary relationships of six axenic non-marine cyanobacteria.</title>
        <authorList>
            <person name="Will S.E."/>
            <person name="Henke P."/>
            <person name="Boedeker C."/>
            <person name="Huang S."/>
            <person name="Brinkmann H."/>
            <person name="Rohde M."/>
            <person name="Jarek M."/>
            <person name="Friedl T."/>
            <person name="Seufert S."/>
            <person name="Schumacher M."/>
            <person name="Overmann J."/>
            <person name="Neumann-Schaal M."/>
            <person name="Petersen J."/>
        </authorList>
    </citation>
    <scope>NUCLEOTIDE SEQUENCE [LARGE SCALE GENOMIC DNA]</scope>
    <source>
        <strain evidence="1 2">PCC 6912</strain>
    </source>
</reference>
<name>A0A3S5K2B2_CHLFR</name>
<accession>A0A3S5K2B2</accession>
<comment type="caution">
    <text evidence="1">The sequence shown here is derived from an EMBL/GenBank/DDBJ whole genome shotgun (WGS) entry which is preliminary data.</text>
</comment>
<dbReference type="AlphaFoldDB" id="A0A3S5K2B2"/>
<sequence>MFSVAVVLTTTLTNQAALSALNVLTELDAGMRLMQVDIPNPEIIIAQQNDFASFFEEGRLRSENRLQFNRPSHPAISIDPKGRSWQLVVFREGNCSFWMPPGVLSQETLILDTQAEQLSFRTLSSSSNQGRYMAAYAPNLTKAQRNSPELIFNAIKDKITSANQFRLKQENVLKLSKYPGKEFLFENKNQAIAVRTYLIEGKVYTLGVQYPKTNAPTQAVNGFLSSFELFDS</sequence>
<keyword evidence="2" id="KW-1185">Reference proteome</keyword>
<evidence type="ECO:0000313" key="2">
    <source>
        <dbReference type="Proteomes" id="UP000268857"/>
    </source>
</evidence>